<dbReference type="AlphaFoldDB" id="A0A5N6PXR6"/>
<feature type="compositionally biased region" description="Basic and acidic residues" evidence="1">
    <location>
        <begin position="1"/>
        <end position="19"/>
    </location>
</feature>
<evidence type="ECO:0000313" key="3">
    <source>
        <dbReference type="Proteomes" id="UP000326396"/>
    </source>
</evidence>
<organism evidence="2 3">
    <name type="scientific">Mikania micrantha</name>
    <name type="common">bitter vine</name>
    <dbReference type="NCBI Taxonomy" id="192012"/>
    <lineage>
        <taxon>Eukaryota</taxon>
        <taxon>Viridiplantae</taxon>
        <taxon>Streptophyta</taxon>
        <taxon>Embryophyta</taxon>
        <taxon>Tracheophyta</taxon>
        <taxon>Spermatophyta</taxon>
        <taxon>Magnoliopsida</taxon>
        <taxon>eudicotyledons</taxon>
        <taxon>Gunneridae</taxon>
        <taxon>Pentapetalae</taxon>
        <taxon>asterids</taxon>
        <taxon>campanulids</taxon>
        <taxon>Asterales</taxon>
        <taxon>Asteraceae</taxon>
        <taxon>Asteroideae</taxon>
        <taxon>Heliantheae alliance</taxon>
        <taxon>Eupatorieae</taxon>
        <taxon>Mikania</taxon>
    </lineage>
</organism>
<proteinExistence type="predicted"/>
<dbReference type="EMBL" id="SZYD01000001">
    <property type="protein sequence ID" value="KAD7477032.1"/>
    <property type="molecule type" value="Genomic_DNA"/>
</dbReference>
<evidence type="ECO:0000256" key="1">
    <source>
        <dbReference type="SAM" id="MobiDB-lite"/>
    </source>
</evidence>
<dbReference type="Proteomes" id="UP000326396">
    <property type="component" value="Linkage Group LG1"/>
</dbReference>
<sequence length="175" mass="20317">MKKNEHPPHRRGSHSDKLWEATVRTSQQRRATIGTGGNRKASTSAFANHDDAPIVVLLSSIGFFRRVICRWCRCPWILGHQWYQSDRRKSSSTTHASKFVHIQTYGRKCKNSNDDHHLGCRRVAVRANRKNHCRLWGRSEMIRGFAGLRLDQGKPRKMVTKNNSNQRKWKQEGES</sequence>
<evidence type="ECO:0000313" key="2">
    <source>
        <dbReference type="EMBL" id="KAD7477032.1"/>
    </source>
</evidence>
<feature type="region of interest" description="Disordered" evidence="1">
    <location>
        <begin position="1"/>
        <end position="20"/>
    </location>
</feature>
<gene>
    <name evidence="2" type="ORF">E3N88_00168</name>
</gene>
<comment type="caution">
    <text evidence="2">The sequence shown here is derived from an EMBL/GenBank/DDBJ whole genome shotgun (WGS) entry which is preliminary data.</text>
</comment>
<name>A0A5N6PXR6_9ASTR</name>
<protein>
    <submittedName>
        <fullName evidence="2">Uncharacterized protein</fullName>
    </submittedName>
</protein>
<accession>A0A5N6PXR6</accession>
<keyword evidence="3" id="KW-1185">Reference proteome</keyword>
<reference evidence="2 3" key="1">
    <citation type="submission" date="2019-05" db="EMBL/GenBank/DDBJ databases">
        <title>Mikania micrantha, genome provides insights into the molecular mechanism of rapid growth.</title>
        <authorList>
            <person name="Liu B."/>
        </authorList>
    </citation>
    <scope>NUCLEOTIDE SEQUENCE [LARGE SCALE GENOMIC DNA]</scope>
    <source>
        <strain evidence="2">NLD-2019</strain>
        <tissue evidence="2">Leaf</tissue>
    </source>
</reference>